<dbReference type="GO" id="GO:0016226">
    <property type="term" value="P:iron-sulfur cluster assembly"/>
    <property type="evidence" value="ECO:0007669"/>
    <property type="project" value="InterPro"/>
</dbReference>
<dbReference type="GO" id="GO:0051536">
    <property type="term" value="F:iron-sulfur cluster binding"/>
    <property type="evidence" value="ECO:0007669"/>
    <property type="project" value="InterPro"/>
</dbReference>
<dbReference type="InterPro" id="IPR002871">
    <property type="entry name" value="NIF_FeS_clus_asmbl_NifU_N"/>
</dbReference>
<organism evidence="2 3">
    <name type="scientific">Candidatus Segetimicrobium genomatis</name>
    <dbReference type="NCBI Taxonomy" id="2569760"/>
    <lineage>
        <taxon>Bacteria</taxon>
        <taxon>Bacillati</taxon>
        <taxon>Candidatus Sysuimicrobiota</taxon>
        <taxon>Candidatus Sysuimicrobiia</taxon>
        <taxon>Candidatus Sysuimicrobiales</taxon>
        <taxon>Candidatus Segetimicrobiaceae</taxon>
        <taxon>Candidatus Segetimicrobium</taxon>
    </lineage>
</organism>
<feature type="non-terminal residue" evidence="2">
    <location>
        <position position="127"/>
    </location>
</feature>
<reference evidence="2 3" key="1">
    <citation type="journal article" date="2019" name="Nat. Microbiol.">
        <title>Mediterranean grassland soil C-N compound turnover is dependent on rainfall and depth, and is mediated by genomically divergent microorganisms.</title>
        <authorList>
            <person name="Diamond S."/>
            <person name="Andeer P.F."/>
            <person name="Li Z."/>
            <person name="Crits-Christoph A."/>
            <person name="Burstein D."/>
            <person name="Anantharaman K."/>
            <person name="Lane K.R."/>
            <person name="Thomas B.C."/>
            <person name="Pan C."/>
            <person name="Northen T.R."/>
            <person name="Banfield J.F."/>
        </authorList>
    </citation>
    <scope>NUCLEOTIDE SEQUENCE [LARGE SCALE GENOMIC DNA]</scope>
    <source>
        <strain evidence="2">NP_4</strain>
    </source>
</reference>
<proteinExistence type="predicted"/>
<name>A0A537KMT6_9BACT</name>
<gene>
    <name evidence="2" type="ORF">E6H01_13475</name>
</gene>
<comment type="caution">
    <text evidence="2">The sequence shown here is derived from an EMBL/GenBank/DDBJ whole genome shotgun (WGS) entry which is preliminary data.</text>
</comment>
<dbReference type="Pfam" id="PF01592">
    <property type="entry name" value="NifU_N"/>
    <property type="match status" value="1"/>
</dbReference>
<evidence type="ECO:0000313" key="3">
    <source>
        <dbReference type="Proteomes" id="UP000319353"/>
    </source>
</evidence>
<dbReference type="GO" id="GO:0005506">
    <property type="term" value="F:iron ion binding"/>
    <property type="evidence" value="ECO:0007669"/>
    <property type="project" value="InterPro"/>
</dbReference>
<feature type="domain" description="NIF system FeS cluster assembly NifU N-terminal" evidence="1">
    <location>
        <begin position="8"/>
        <end position="126"/>
    </location>
</feature>
<dbReference type="CDD" id="cd06664">
    <property type="entry name" value="IscU_like"/>
    <property type="match status" value="1"/>
</dbReference>
<dbReference type="Proteomes" id="UP000319353">
    <property type="component" value="Unassembled WGS sequence"/>
</dbReference>
<evidence type="ECO:0000313" key="2">
    <source>
        <dbReference type="EMBL" id="TMI97055.1"/>
    </source>
</evidence>
<protein>
    <submittedName>
        <fullName evidence="2">SUF system NifU family Fe-S cluster assembly protein</fullName>
    </submittedName>
</protein>
<evidence type="ECO:0000259" key="1">
    <source>
        <dbReference type="Pfam" id="PF01592"/>
    </source>
</evidence>
<dbReference type="SUPFAM" id="SSF82649">
    <property type="entry name" value="SufE/NifU"/>
    <property type="match status" value="1"/>
</dbReference>
<dbReference type="EMBL" id="VBAL01000227">
    <property type="protein sequence ID" value="TMI97055.1"/>
    <property type="molecule type" value="Genomic_DNA"/>
</dbReference>
<sequence length="127" mass="13735">MTDLTELYQQTIIEHNRSPRNFKKLEQANRTAEGYNAICGDKITLYLRLEDDVIREIAFQGSGCAISQASASLMTSAVAGKTKVEAQALFRAFHDMVAGGTDAPADPGTLGKLAAFAGVRQFPARVK</sequence>
<dbReference type="NCBIfam" id="TIGR01994">
    <property type="entry name" value="SUF_scaf_2"/>
    <property type="match status" value="1"/>
</dbReference>
<dbReference type="PANTHER" id="PTHR10093">
    <property type="entry name" value="IRON-SULFUR CLUSTER ASSEMBLY ENZYME NIFU HOMOLOG"/>
    <property type="match status" value="1"/>
</dbReference>
<accession>A0A537KMT6</accession>
<dbReference type="Gene3D" id="3.90.1010.10">
    <property type="match status" value="1"/>
</dbReference>
<dbReference type="AlphaFoldDB" id="A0A537KMT6"/>